<evidence type="ECO:0000313" key="2">
    <source>
        <dbReference type="Proteomes" id="UP001232148"/>
    </source>
</evidence>
<accession>A0AAD9H4E1</accession>
<evidence type="ECO:0000313" key="1">
    <source>
        <dbReference type="EMBL" id="KAK2021279.1"/>
    </source>
</evidence>
<proteinExistence type="predicted"/>
<protein>
    <submittedName>
        <fullName evidence="1">Uncharacterized protein</fullName>
    </submittedName>
</protein>
<name>A0AAD9H4E1_9PEZI</name>
<sequence>MIDTCIYQDLWKSDLDLGLEVSFSVSLRLCPLTLARTSKGASFRVPCSTTSRPAARPLNFPQHFFTLLFLAAGWFDHRIIHLGLQSRVKR</sequence>
<organism evidence="1 2">
    <name type="scientific">Colletotrichum zoysiae</name>
    <dbReference type="NCBI Taxonomy" id="1216348"/>
    <lineage>
        <taxon>Eukaryota</taxon>
        <taxon>Fungi</taxon>
        <taxon>Dikarya</taxon>
        <taxon>Ascomycota</taxon>
        <taxon>Pezizomycotina</taxon>
        <taxon>Sordariomycetes</taxon>
        <taxon>Hypocreomycetidae</taxon>
        <taxon>Glomerellales</taxon>
        <taxon>Glomerellaceae</taxon>
        <taxon>Colletotrichum</taxon>
        <taxon>Colletotrichum graminicola species complex</taxon>
    </lineage>
</organism>
<dbReference type="AlphaFoldDB" id="A0AAD9H4E1"/>
<keyword evidence="2" id="KW-1185">Reference proteome</keyword>
<comment type="caution">
    <text evidence="1">The sequence shown here is derived from an EMBL/GenBank/DDBJ whole genome shotgun (WGS) entry which is preliminary data.</text>
</comment>
<dbReference type="EMBL" id="MU843119">
    <property type="protein sequence ID" value="KAK2021279.1"/>
    <property type="molecule type" value="Genomic_DNA"/>
</dbReference>
<dbReference type="Proteomes" id="UP001232148">
    <property type="component" value="Unassembled WGS sequence"/>
</dbReference>
<gene>
    <name evidence="1" type="ORF">LX32DRAFT_264379</name>
</gene>
<reference evidence="1" key="1">
    <citation type="submission" date="2021-06" db="EMBL/GenBank/DDBJ databases">
        <title>Comparative genomics, transcriptomics and evolutionary studies reveal genomic signatures of adaptation to plant cell wall in hemibiotrophic fungi.</title>
        <authorList>
            <consortium name="DOE Joint Genome Institute"/>
            <person name="Baroncelli R."/>
            <person name="Diaz J.F."/>
            <person name="Benocci T."/>
            <person name="Peng M."/>
            <person name="Battaglia E."/>
            <person name="Haridas S."/>
            <person name="Andreopoulos W."/>
            <person name="Labutti K."/>
            <person name="Pangilinan J."/>
            <person name="Floch G.L."/>
            <person name="Makela M.R."/>
            <person name="Henrissat B."/>
            <person name="Grigoriev I.V."/>
            <person name="Crouch J.A."/>
            <person name="De Vries R.P."/>
            <person name="Sukno S.A."/>
            <person name="Thon M.R."/>
        </authorList>
    </citation>
    <scope>NUCLEOTIDE SEQUENCE</scope>
    <source>
        <strain evidence="1">MAFF235873</strain>
    </source>
</reference>